<evidence type="ECO:0000313" key="2">
    <source>
        <dbReference type="Proteomes" id="UP001309876"/>
    </source>
</evidence>
<dbReference type="InterPro" id="IPR007817">
    <property type="entry name" value="Isocyanide_synthase_DIT1"/>
</dbReference>
<evidence type="ECO:0000313" key="1">
    <source>
        <dbReference type="EMBL" id="KAK5088362.1"/>
    </source>
</evidence>
<dbReference type="PANTHER" id="PTHR37285">
    <property type="entry name" value="SPORE WALL MATURATION PROTEIN DIT1"/>
    <property type="match status" value="1"/>
</dbReference>
<comment type="caution">
    <text evidence="1">The sequence shown here is derived from an EMBL/GenBank/DDBJ whole genome shotgun (WGS) entry which is preliminary data.</text>
</comment>
<dbReference type="EMBL" id="JAVRRJ010000002">
    <property type="protein sequence ID" value="KAK5088362.1"/>
    <property type="molecule type" value="Genomic_DNA"/>
</dbReference>
<accession>A0AAN7T4W1</accession>
<dbReference type="Pfam" id="PF05141">
    <property type="entry name" value="DIT1_PvcA"/>
    <property type="match status" value="1"/>
</dbReference>
<reference evidence="1 2" key="1">
    <citation type="submission" date="2023-08" db="EMBL/GenBank/DDBJ databases">
        <title>Black Yeasts Isolated from many extreme environments.</title>
        <authorList>
            <person name="Coleine C."/>
            <person name="Stajich J.E."/>
            <person name="Selbmann L."/>
        </authorList>
    </citation>
    <scope>NUCLEOTIDE SEQUENCE [LARGE SCALE GENOMIC DNA]</scope>
    <source>
        <strain evidence="1 2">CCFEE 5910</strain>
    </source>
</reference>
<name>A0AAN7T4W1_9EURO</name>
<protein>
    <submittedName>
        <fullName evidence="1">Dityrosine synthesis enzyme</fullName>
    </submittedName>
</protein>
<organism evidence="1 2">
    <name type="scientific">Lithohypha guttulata</name>
    <dbReference type="NCBI Taxonomy" id="1690604"/>
    <lineage>
        <taxon>Eukaryota</taxon>
        <taxon>Fungi</taxon>
        <taxon>Dikarya</taxon>
        <taxon>Ascomycota</taxon>
        <taxon>Pezizomycotina</taxon>
        <taxon>Eurotiomycetes</taxon>
        <taxon>Chaetothyriomycetidae</taxon>
        <taxon>Chaetothyriales</taxon>
        <taxon>Trichomeriaceae</taxon>
        <taxon>Lithohypha</taxon>
    </lineage>
</organism>
<gene>
    <name evidence="1" type="primary">DIT1</name>
    <name evidence="1" type="ORF">LTR05_002580</name>
</gene>
<dbReference type="AlphaFoldDB" id="A0AAN7T4W1"/>
<proteinExistence type="predicted"/>
<keyword evidence="2" id="KW-1185">Reference proteome</keyword>
<dbReference type="PANTHER" id="PTHR37285:SF5">
    <property type="entry name" value="SPORE WALL MATURATION PROTEIN DIT1"/>
    <property type="match status" value="1"/>
</dbReference>
<dbReference type="Proteomes" id="UP001309876">
    <property type="component" value="Unassembled WGS sequence"/>
</dbReference>
<sequence length="493" mass="55202">MAINPATFPTTTVHSEVIATFTRSPTQTTVLRAVNVDPALVEGFVSRFPPAGTSPELRKCVTNGFRAYEIGADPACGVLLKVREDLDLETARDYFASLILNGIKESPAMLPVEITELFEEHLLYDAHKKRAWKESGLELFRSQVEQFTSRRVPVQFALPAFPCKTTNPEKAFSALPDGAEYEALANLRSFCERVSEVYEPGCYINIVSDGHVFSDCQGTDDDVVHTYNAGLKTMLAQICSESHSSHPGIKFYDLSQLLLPNVPASTRAAQVPRKCVVHPVPTYTSRDDDNCRGLMIAVWSPPGVYYRDLIRSQPDHPITALYRGFSRFMFEDLAYIADYRTASKNQRKRVAESVAFTMIQRNQTYSRMVESVFPMHVRLSIHAHDNAGPRFAVRVMPPHTKTAKDVTTLLNAANDHGMDNDHEARHTGHIPTPWHNALVEVISDDSEKRHVFLCKAKLANDLLQYGYEGAWDAEHARGARFVFKINSGIQNAE</sequence>